<keyword evidence="9" id="KW-1185">Reference proteome</keyword>
<dbReference type="InterPro" id="IPR051694">
    <property type="entry name" value="Immunoregulatory_rcpt-like"/>
</dbReference>
<dbReference type="Proteomes" id="UP000184330">
    <property type="component" value="Unassembled WGS sequence"/>
</dbReference>
<feature type="region of interest" description="Disordered" evidence="5">
    <location>
        <begin position="169"/>
        <end position="218"/>
    </location>
</feature>
<feature type="compositionally biased region" description="Basic and acidic residues" evidence="5">
    <location>
        <begin position="306"/>
        <end position="326"/>
    </location>
</feature>
<proteinExistence type="predicted"/>
<evidence type="ECO:0008006" key="10">
    <source>
        <dbReference type="Google" id="ProtNLM"/>
    </source>
</evidence>
<dbReference type="GO" id="GO:0071944">
    <property type="term" value="C:cell periphery"/>
    <property type="evidence" value="ECO:0007669"/>
    <property type="project" value="UniProtKB-ARBA"/>
</dbReference>
<name>A0A1L7X4V7_9HELO</name>
<gene>
    <name evidence="8" type="ORF">PAC_09951</name>
</gene>
<dbReference type="AlphaFoldDB" id="A0A1L7X4V7"/>
<evidence type="ECO:0000256" key="3">
    <source>
        <dbReference type="ARBA" id="ARBA00022989"/>
    </source>
</evidence>
<reference evidence="8 9" key="1">
    <citation type="submission" date="2016-03" db="EMBL/GenBank/DDBJ databases">
        <authorList>
            <person name="Ploux O."/>
        </authorList>
    </citation>
    <scope>NUCLEOTIDE SEQUENCE [LARGE SCALE GENOMIC DNA]</scope>
    <source>
        <strain evidence="8 9">UAMH 11012</strain>
    </source>
</reference>
<evidence type="ECO:0000256" key="1">
    <source>
        <dbReference type="ARBA" id="ARBA00004167"/>
    </source>
</evidence>
<sequence length="346" mass="36825">MRVKGRAFFAILFSVSQYLWGAQAQTSSASFQFPNQDGLTVNYIDTTVIRWTSNYAEAFLLMWCQNGTVGNNVVLGSRSYLRKIEIKRAEAFPGSSFQVLPIGTYGYILSVEDPSQSVFPVACHAELLPTPGGSGVDTPFGITFSSSPGLKAQTFSLSSSSSSTSQAVMTTSTSATSGTTKDTSTITTSKPSDAKNTSPTGPSTTSSPAGSSSGSVPVASIPSNAATTGTNANNTGAIVGGVIGGLALLCFVVFGVLILRKVQRKDDDSKPKRTHSWWRFHQNTEMQTGGLHEKDGGEILKFEKDGNPRFEKEGSTPLRHEREGSMPKRATAVELPAEAIIRDEEA</sequence>
<comment type="subcellular location">
    <subcellularLocation>
        <location evidence="1">Membrane</location>
        <topology evidence="1">Single-pass membrane protein</topology>
    </subcellularLocation>
</comment>
<dbReference type="OrthoDB" id="3557748at2759"/>
<protein>
    <recommendedName>
        <fullName evidence="10">Mid2 domain-containing protein</fullName>
    </recommendedName>
</protein>
<evidence type="ECO:0000256" key="6">
    <source>
        <dbReference type="SAM" id="Phobius"/>
    </source>
</evidence>
<evidence type="ECO:0000256" key="4">
    <source>
        <dbReference type="ARBA" id="ARBA00023136"/>
    </source>
</evidence>
<evidence type="ECO:0000256" key="2">
    <source>
        <dbReference type="ARBA" id="ARBA00022692"/>
    </source>
</evidence>
<feature type="chain" id="PRO_5012792602" description="Mid2 domain-containing protein" evidence="7">
    <location>
        <begin position="25"/>
        <end position="346"/>
    </location>
</feature>
<keyword evidence="4 6" id="KW-0472">Membrane</keyword>
<dbReference type="PANTHER" id="PTHR15549">
    <property type="entry name" value="PAIRED IMMUNOGLOBULIN-LIKE TYPE 2 RECEPTOR"/>
    <property type="match status" value="1"/>
</dbReference>
<accession>A0A1L7X4V7</accession>
<feature type="transmembrane region" description="Helical" evidence="6">
    <location>
        <begin position="237"/>
        <end position="259"/>
    </location>
</feature>
<dbReference type="GO" id="GO:0016020">
    <property type="term" value="C:membrane"/>
    <property type="evidence" value="ECO:0007669"/>
    <property type="project" value="UniProtKB-SubCell"/>
</dbReference>
<keyword evidence="7" id="KW-0732">Signal</keyword>
<keyword evidence="2 6" id="KW-0812">Transmembrane</keyword>
<feature type="region of interest" description="Disordered" evidence="5">
    <location>
        <begin position="306"/>
        <end position="331"/>
    </location>
</feature>
<evidence type="ECO:0000313" key="9">
    <source>
        <dbReference type="Proteomes" id="UP000184330"/>
    </source>
</evidence>
<evidence type="ECO:0000256" key="7">
    <source>
        <dbReference type="SAM" id="SignalP"/>
    </source>
</evidence>
<feature type="signal peptide" evidence="7">
    <location>
        <begin position="1"/>
        <end position="24"/>
    </location>
</feature>
<organism evidence="8 9">
    <name type="scientific">Phialocephala subalpina</name>
    <dbReference type="NCBI Taxonomy" id="576137"/>
    <lineage>
        <taxon>Eukaryota</taxon>
        <taxon>Fungi</taxon>
        <taxon>Dikarya</taxon>
        <taxon>Ascomycota</taxon>
        <taxon>Pezizomycotina</taxon>
        <taxon>Leotiomycetes</taxon>
        <taxon>Helotiales</taxon>
        <taxon>Mollisiaceae</taxon>
        <taxon>Phialocephala</taxon>
        <taxon>Phialocephala fortinii species complex</taxon>
    </lineage>
</organism>
<evidence type="ECO:0000256" key="5">
    <source>
        <dbReference type="SAM" id="MobiDB-lite"/>
    </source>
</evidence>
<keyword evidence="3 6" id="KW-1133">Transmembrane helix</keyword>
<evidence type="ECO:0000313" key="8">
    <source>
        <dbReference type="EMBL" id="CZR60056.1"/>
    </source>
</evidence>
<dbReference type="EMBL" id="FJOG01000015">
    <property type="protein sequence ID" value="CZR60056.1"/>
    <property type="molecule type" value="Genomic_DNA"/>
</dbReference>